<dbReference type="InterPro" id="IPR050173">
    <property type="entry name" value="ABC_transporter_C-like"/>
</dbReference>
<feature type="transmembrane region" description="Helical" evidence="12">
    <location>
        <begin position="54"/>
        <end position="73"/>
    </location>
</feature>
<proteinExistence type="inferred from homology"/>
<keyword evidence="5 12" id="KW-0812">Transmembrane</keyword>
<feature type="transmembrane region" description="Helical" evidence="12">
    <location>
        <begin position="79"/>
        <end position="104"/>
    </location>
</feature>
<keyword evidence="10 12" id="KW-0472">Membrane</keyword>
<dbReference type="Gene3D" id="1.20.1560.10">
    <property type="entry name" value="ABC transporter type 1, transmembrane domain"/>
    <property type="match status" value="2"/>
</dbReference>
<dbReference type="InterPro" id="IPR036640">
    <property type="entry name" value="ABC1_TM_sf"/>
</dbReference>
<dbReference type="FunFam" id="1.20.1560.10:FF:000003">
    <property type="entry name" value="ABC transporter C family member 10"/>
    <property type="match status" value="1"/>
</dbReference>
<evidence type="ECO:0000313" key="15">
    <source>
        <dbReference type="EMBL" id="KAG8498612.1"/>
    </source>
</evidence>
<feature type="transmembrane region" description="Helical" evidence="12">
    <location>
        <begin position="387"/>
        <end position="409"/>
    </location>
</feature>
<dbReference type="CDD" id="cd03250">
    <property type="entry name" value="ABCC_MRP_domain1"/>
    <property type="match status" value="1"/>
</dbReference>
<dbReference type="PROSITE" id="PS00211">
    <property type="entry name" value="ABC_TRANSPORTER_1"/>
    <property type="match status" value="1"/>
</dbReference>
<comment type="catalytic activity">
    <reaction evidence="11">
        <text>ATP + H2O + xenobioticSide 1 = ADP + phosphate + xenobioticSide 2.</text>
        <dbReference type="EC" id="7.6.2.2"/>
    </reaction>
</comment>
<dbReference type="SMART" id="SM00382">
    <property type="entry name" value="AAA"/>
    <property type="match status" value="2"/>
</dbReference>
<feature type="transmembrane region" description="Helical" evidence="12">
    <location>
        <begin position="160"/>
        <end position="177"/>
    </location>
</feature>
<protein>
    <recommendedName>
        <fullName evidence="3">ABC-type xenobiotic transporter</fullName>
        <ecNumber evidence="3">7.6.2.2</ecNumber>
    </recommendedName>
</protein>
<dbReference type="CDD" id="cd03244">
    <property type="entry name" value="ABCC_MRP_domain2"/>
    <property type="match status" value="1"/>
</dbReference>
<dbReference type="PANTHER" id="PTHR24223">
    <property type="entry name" value="ATP-BINDING CASSETTE SUB-FAMILY C"/>
    <property type="match status" value="1"/>
</dbReference>
<feature type="transmembrane region" description="Helical" evidence="12">
    <location>
        <begin position="930"/>
        <end position="957"/>
    </location>
</feature>
<keyword evidence="6" id="KW-0547">Nucleotide-binding</keyword>
<dbReference type="EC" id="7.6.2.2" evidence="3"/>
<evidence type="ECO:0000256" key="3">
    <source>
        <dbReference type="ARBA" id="ARBA00012191"/>
    </source>
</evidence>
<dbReference type="InterPro" id="IPR017871">
    <property type="entry name" value="ABC_transporter-like_CS"/>
</dbReference>
<evidence type="ECO:0000256" key="6">
    <source>
        <dbReference type="ARBA" id="ARBA00022741"/>
    </source>
</evidence>
<dbReference type="InterPro" id="IPR027417">
    <property type="entry name" value="P-loop_NTPase"/>
</dbReference>
<dbReference type="Gene3D" id="3.40.50.300">
    <property type="entry name" value="P-loop containing nucleotide triphosphate hydrolases"/>
    <property type="match status" value="2"/>
</dbReference>
<evidence type="ECO:0000256" key="5">
    <source>
        <dbReference type="ARBA" id="ARBA00022692"/>
    </source>
</evidence>
<feature type="transmembrane region" description="Helical" evidence="12">
    <location>
        <begin position="116"/>
        <end position="140"/>
    </location>
</feature>
<dbReference type="SUPFAM" id="SSF90123">
    <property type="entry name" value="ABC transporter transmembrane region"/>
    <property type="match status" value="3"/>
</dbReference>
<comment type="caution">
    <text evidence="15">The sequence shown here is derived from an EMBL/GenBank/DDBJ whole genome shotgun (WGS) entry which is preliminary data.</text>
</comment>
<feature type="domain" description="ABC transmembrane type-1" evidence="14">
    <location>
        <begin position="280"/>
        <end position="557"/>
    </location>
</feature>
<gene>
    <name evidence="15" type="ORF">CXB51_004843</name>
</gene>
<dbReference type="PROSITE" id="PS50929">
    <property type="entry name" value="ABC_TM1F"/>
    <property type="match status" value="2"/>
</dbReference>
<dbReference type="PANTHER" id="PTHR24223:SF222">
    <property type="entry name" value="OS01G0902100 PROTEIN"/>
    <property type="match status" value="1"/>
</dbReference>
<keyword evidence="9 12" id="KW-1133">Transmembrane helix</keyword>
<feature type="transmembrane region" description="Helical" evidence="12">
    <location>
        <begin position="1002"/>
        <end position="1020"/>
    </location>
</feature>
<evidence type="ECO:0000256" key="7">
    <source>
        <dbReference type="ARBA" id="ARBA00022840"/>
    </source>
</evidence>
<accession>A0A8J5ZH84</accession>
<dbReference type="Pfam" id="PF00664">
    <property type="entry name" value="ABC_membrane"/>
    <property type="match status" value="2"/>
</dbReference>
<dbReference type="EMBL" id="JAHUZN010000003">
    <property type="protein sequence ID" value="KAG8498612.1"/>
    <property type="molecule type" value="Genomic_DNA"/>
</dbReference>
<organism evidence="15 16">
    <name type="scientific">Gossypium anomalum</name>
    <dbReference type="NCBI Taxonomy" id="47600"/>
    <lineage>
        <taxon>Eukaryota</taxon>
        <taxon>Viridiplantae</taxon>
        <taxon>Streptophyta</taxon>
        <taxon>Embryophyta</taxon>
        <taxon>Tracheophyta</taxon>
        <taxon>Spermatophyta</taxon>
        <taxon>Magnoliopsida</taxon>
        <taxon>eudicotyledons</taxon>
        <taxon>Gunneridae</taxon>
        <taxon>Pentapetalae</taxon>
        <taxon>rosids</taxon>
        <taxon>malvids</taxon>
        <taxon>Malvales</taxon>
        <taxon>Malvaceae</taxon>
        <taxon>Malvoideae</taxon>
        <taxon>Gossypium</taxon>
    </lineage>
</organism>
<dbReference type="GO" id="GO:0008559">
    <property type="term" value="F:ABC-type xenobiotic transporter activity"/>
    <property type="evidence" value="ECO:0007669"/>
    <property type="project" value="UniProtKB-EC"/>
</dbReference>
<feature type="transmembrane region" description="Helical" evidence="12">
    <location>
        <begin position="1026"/>
        <end position="1044"/>
    </location>
</feature>
<dbReference type="Pfam" id="PF00005">
    <property type="entry name" value="ABC_tran"/>
    <property type="match status" value="2"/>
</dbReference>
<keyword evidence="7" id="KW-0067">ATP-binding</keyword>
<dbReference type="FunFam" id="3.40.50.300:FF:000169">
    <property type="entry name" value="ABC transporter C family member 3"/>
    <property type="match status" value="1"/>
</dbReference>
<reference evidence="15 16" key="1">
    <citation type="journal article" date="2021" name="bioRxiv">
        <title>The Gossypium anomalum genome as a resource for cotton improvement and evolutionary analysis of hybrid incompatibility.</title>
        <authorList>
            <person name="Grover C.E."/>
            <person name="Yuan D."/>
            <person name="Arick M.A."/>
            <person name="Miller E.R."/>
            <person name="Hu G."/>
            <person name="Peterson D.G."/>
            <person name="Wendel J.F."/>
            <person name="Udall J.A."/>
        </authorList>
    </citation>
    <scope>NUCLEOTIDE SEQUENCE [LARGE SCALE GENOMIC DNA]</scope>
    <source>
        <strain evidence="15">JFW-Udall</strain>
        <tissue evidence="15">Leaf</tissue>
    </source>
</reference>
<dbReference type="GO" id="GO:0005524">
    <property type="term" value="F:ATP binding"/>
    <property type="evidence" value="ECO:0007669"/>
    <property type="project" value="UniProtKB-KW"/>
</dbReference>
<keyword evidence="8" id="KW-1278">Translocase</keyword>
<evidence type="ECO:0000256" key="2">
    <source>
        <dbReference type="ARBA" id="ARBA00009726"/>
    </source>
</evidence>
<evidence type="ECO:0000256" key="4">
    <source>
        <dbReference type="ARBA" id="ARBA00022448"/>
    </source>
</evidence>
<evidence type="ECO:0000256" key="11">
    <source>
        <dbReference type="ARBA" id="ARBA00034018"/>
    </source>
</evidence>
<dbReference type="InterPro" id="IPR044746">
    <property type="entry name" value="ABCC_6TM_D1"/>
</dbReference>
<dbReference type="GO" id="GO:0016887">
    <property type="term" value="F:ATP hydrolysis activity"/>
    <property type="evidence" value="ECO:0007669"/>
    <property type="project" value="InterPro"/>
</dbReference>
<evidence type="ECO:0000256" key="1">
    <source>
        <dbReference type="ARBA" id="ARBA00004141"/>
    </source>
</evidence>
<dbReference type="InterPro" id="IPR003439">
    <property type="entry name" value="ABC_transporter-like_ATP-bd"/>
</dbReference>
<evidence type="ECO:0000256" key="9">
    <source>
        <dbReference type="ARBA" id="ARBA00022989"/>
    </source>
</evidence>
<dbReference type="InterPro" id="IPR044726">
    <property type="entry name" value="ABCC_6TM_D2"/>
</dbReference>
<dbReference type="InterPro" id="IPR003593">
    <property type="entry name" value="AAA+_ATPase"/>
</dbReference>
<dbReference type="FunFam" id="3.40.50.300:FF:000508">
    <property type="entry name" value="ABC transporter C family member 5"/>
    <property type="match status" value="1"/>
</dbReference>
<dbReference type="CDD" id="cd18579">
    <property type="entry name" value="ABC_6TM_ABCC_D1"/>
    <property type="match status" value="1"/>
</dbReference>
<dbReference type="PROSITE" id="PS50893">
    <property type="entry name" value="ABC_TRANSPORTER_2"/>
    <property type="match status" value="2"/>
</dbReference>
<dbReference type="InterPro" id="IPR011527">
    <property type="entry name" value="ABC1_TM_dom"/>
</dbReference>
<feature type="domain" description="ABC transmembrane type-1" evidence="14">
    <location>
        <begin position="896"/>
        <end position="1210"/>
    </location>
</feature>
<evidence type="ECO:0000256" key="10">
    <source>
        <dbReference type="ARBA" id="ARBA00023136"/>
    </source>
</evidence>
<feature type="transmembrane region" description="Helical" evidence="12">
    <location>
        <begin position="493"/>
        <end position="518"/>
    </location>
</feature>
<dbReference type="Proteomes" id="UP000701853">
    <property type="component" value="Chromosome 3"/>
</dbReference>
<dbReference type="SUPFAM" id="SSF52540">
    <property type="entry name" value="P-loop containing nucleoside triphosphate hydrolases"/>
    <property type="match status" value="2"/>
</dbReference>
<feature type="domain" description="ABC transporter" evidence="13">
    <location>
        <begin position="590"/>
        <end position="818"/>
    </location>
</feature>
<name>A0A8J5ZH84_9ROSI</name>
<evidence type="ECO:0000313" key="16">
    <source>
        <dbReference type="Proteomes" id="UP000701853"/>
    </source>
</evidence>
<sequence>MEVALELVNASFVLALLSWIIIDILKRRKHHNGSHSHTDVIPDFKHSVGGGVRAFGAIVAIFNVIIFIFYLGFGFYDYWIHSFLSTKLVCSAVGWFLASLVSVLSKNRTFRERKRWPLVLVLWWVFSCILVSFSVMVYAVHHLNSKDLTYYLPEANIVDIASLPFLLLLCCCLPLAVNRNSDLQRPLLHKEDENFSKDDDTAFASAGIWSQLTFRWLNPLFERGRVEKLELHHIPQVPDSETADKASSLLEESLRKRKADSYLLPKAVARTIWKSLAVNAVFAGLNTIASYIGPFLITSFVNFLTEKHDGSSYQYGLVLAFIFFFSKTAESLTQRLWYFGAHRIGIRVRAALTVLIYKESLSTKFVCYNNGKITNLINVDAERIGDFFWYIHGVWLLPIQVLLAFVILYRNMGAAPSFSAIFATILVMVSNTPLASRQKRLHSKIMEAKDARTKATSETLKSMRVLKLHSWEPTFLKKLLQLRETERNWLKKYLYTSSAVAFLFWASPTLVSVITFGVCILVKTPLTSGTVLSALATFRILQEPIYNLPELISMIVQTKVSYDRIQEFLGEEVQRKFISDHGAKASNVAIEIEPGEYAWETDSKDIKKPTIKITDKLKILEGYKIAVCGSVGSGKSSLLCSILSEIPRISGAAIKVCGKKAYVPQRAWVQTGSIRENILFGKDMKKAFYEDVLEACALNQDIEMWDNKDMSVVGERGMNLSGGQKQRVQLARAVYSDSDIYILDDPFSAVDAHTGTHLFKKCLKGLLSQKTVIYATHQLEFLDAADIVLVMKEGLIVQSGKYEELIVDSNGELVRQMNAHRKSLDQVNQPQENDSLTGELCQISQTEVIEEKHGEPNCNDKLFESSQEEETETGRVKWSVYSTFVAAAYKGALVPVIVLCQVLFQGLQMGSNYWIAWATEENRNVSREQLIGIFILLSGGSSIFILGRAVLLATIAVETAQRLFLGMITSVFRAPISFFDSNPLSRILNRSSTDQSTLDTDIPYRLAGLAFALIQLFSIIILMSHVAWQIFLLFLAILSISFWYQASTKSIMNSCSTCLSHDIKMSKKLQNTMTNATCTYMYKNYYITTARELARMVGIRKAPILHHFSESITGATTIRCFGQEDRFMEKNLSLIDDYSRVAFHNSSTMEWLCVRINFLFNFVFFLVLVILVSLPRSAIDPSLAGLAATYGLNLNVLQAWVIWNLCNVENKMISVERVLQFSNIPSEAPLVIEDCRPKPDWPTKGTIELENLQVQYKPTLPFVLKGITCTFPGEKKIGVVGRTGSGKSTLIQALFRVVEPSGGRIIIDGVDISTIGLQDLRSRLGIIPQDPTLFQGTIRTNLDPLQEHTDQEIWEVLNKCHLVDTVRRDQRLLDAPVAEDGENWSVGQRQLVCLARVLLKKRRILVLDEATASIDTATDNVIQETIRKETCRCTVITVAHRIPTVIDNDLVLALDKGMIVEYDKPKILLEDKSSWFSKLVAEFLRSSKSNHPKNLV</sequence>
<feature type="transmembrane region" description="Helical" evidence="12">
    <location>
        <begin position="1156"/>
        <end position="1174"/>
    </location>
</feature>
<feature type="transmembrane region" description="Helical" evidence="12">
    <location>
        <begin position="313"/>
        <end position="329"/>
    </location>
</feature>
<evidence type="ECO:0000256" key="8">
    <source>
        <dbReference type="ARBA" id="ARBA00022967"/>
    </source>
</evidence>
<comment type="subcellular location">
    <subcellularLocation>
        <location evidence="1">Membrane</location>
        <topology evidence="1">Multi-pass membrane protein</topology>
    </subcellularLocation>
</comment>
<dbReference type="CDD" id="cd18580">
    <property type="entry name" value="ABC_6TM_ABCC_D2"/>
    <property type="match status" value="1"/>
</dbReference>
<keyword evidence="4" id="KW-0813">Transport</keyword>
<comment type="similarity">
    <text evidence="2">Belongs to the ABC transporter superfamily. ABCC family. Conjugate transporter (TC 3.A.1.208) subfamily.</text>
</comment>
<evidence type="ECO:0000259" key="14">
    <source>
        <dbReference type="PROSITE" id="PS50929"/>
    </source>
</evidence>
<feature type="transmembrane region" description="Helical" evidence="12">
    <location>
        <begin position="276"/>
        <end position="301"/>
    </location>
</feature>
<dbReference type="OrthoDB" id="6500128at2759"/>
<feature type="transmembrane region" description="Helical" evidence="12">
    <location>
        <begin position="415"/>
        <end position="436"/>
    </location>
</feature>
<dbReference type="GO" id="GO:0016020">
    <property type="term" value="C:membrane"/>
    <property type="evidence" value="ECO:0007669"/>
    <property type="project" value="UniProtKB-SubCell"/>
</dbReference>
<evidence type="ECO:0000256" key="12">
    <source>
        <dbReference type="SAM" id="Phobius"/>
    </source>
</evidence>
<evidence type="ECO:0000259" key="13">
    <source>
        <dbReference type="PROSITE" id="PS50893"/>
    </source>
</evidence>
<keyword evidence="16" id="KW-1185">Reference proteome</keyword>
<feature type="domain" description="ABC transporter" evidence="13">
    <location>
        <begin position="1247"/>
        <end position="1481"/>
    </location>
</feature>
<feature type="transmembrane region" description="Helical" evidence="12">
    <location>
        <begin position="6"/>
        <end position="25"/>
    </location>
</feature>